<dbReference type="GO" id="GO:0004124">
    <property type="term" value="F:cysteine synthase activity"/>
    <property type="evidence" value="ECO:0007669"/>
    <property type="project" value="UniProtKB-EC"/>
</dbReference>
<evidence type="ECO:0000256" key="1">
    <source>
        <dbReference type="ARBA" id="ARBA00001933"/>
    </source>
</evidence>
<comment type="catalytic activity">
    <reaction evidence="8">
        <text>O-acetyl-L-serine + hydrogen sulfide = L-cysteine + acetate</text>
        <dbReference type="Rhea" id="RHEA:14829"/>
        <dbReference type="ChEBI" id="CHEBI:29919"/>
        <dbReference type="ChEBI" id="CHEBI:30089"/>
        <dbReference type="ChEBI" id="CHEBI:35235"/>
        <dbReference type="ChEBI" id="CHEBI:58340"/>
        <dbReference type="EC" id="2.5.1.47"/>
    </reaction>
</comment>
<dbReference type="EC" id="2.5.1.47" evidence="3"/>
<feature type="domain" description="Tryptophan synthase beta chain-like PALP" evidence="9">
    <location>
        <begin position="27"/>
        <end position="312"/>
    </location>
</feature>
<keyword evidence="6" id="KW-0663">Pyridoxal phosphate</keyword>
<evidence type="ECO:0000256" key="5">
    <source>
        <dbReference type="ARBA" id="ARBA00022679"/>
    </source>
</evidence>
<comment type="similarity">
    <text evidence="2">Belongs to the cysteine synthase/cystathionine beta-synthase family.</text>
</comment>
<dbReference type="SUPFAM" id="SSF53686">
    <property type="entry name" value="Tryptophan synthase beta subunit-like PLP-dependent enzymes"/>
    <property type="match status" value="1"/>
</dbReference>
<keyword evidence="4" id="KW-0028">Amino-acid biosynthesis</keyword>
<dbReference type="FunFam" id="3.40.50.1100:FF:000006">
    <property type="entry name" value="Cysteine synthase"/>
    <property type="match status" value="1"/>
</dbReference>
<evidence type="ECO:0000259" key="9">
    <source>
        <dbReference type="Pfam" id="PF00291"/>
    </source>
</evidence>
<gene>
    <name evidence="10" type="ORF">DMA12_13010</name>
</gene>
<evidence type="ECO:0000313" key="11">
    <source>
        <dbReference type="Proteomes" id="UP000286716"/>
    </source>
</evidence>
<evidence type="ECO:0000256" key="7">
    <source>
        <dbReference type="ARBA" id="ARBA00023192"/>
    </source>
</evidence>
<dbReference type="InterPro" id="IPR036052">
    <property type="entry name" value="TrpB-like_PALP_sf"/>
</dbReference>
<dbReference type="InterPro" id="IPR050214">
    <property type="entry name" value="Cys_Synth/Cystath_Beta-Synth"/>
</dbReference>
<evidence type="ECO:0000256" key="6">
    <source>
        <dbReference type="ARBA" id="ARBA00022898"/>
    </source>
</evidence>
<dbReference type="InterPro" id="IPR001926">
    <property type="entry name" value="TrpB-like_PALP"/>
</dbReference>
<dbReference type="Gene3D" id="3.40.50.1100">
    <property type="match status" value="2"/>
</dbReference>
<dbReference type="AlphaFoldDB" id="A0A428WRQ7"/>
<evidence type="ECO:0000313" key="10">
    <source>
        <dbReference type="EMBL" id="RSM45787.1"/>
    </source>
</evidence>
<evidence type="ECO:0000256" key="4">
    <source>
        <dbReference type="ARBA" id="ARBA00022605"/>
    </source>
</evidence>
<name>A0A428WRQ7_AMYBA</name>
<reference evidence="10 11" key="1">
    <citation type="submission" date="2018-05" db="EMBL/GenBank/DDBJ databases">
        <title>Evolution of GPA BGCs.</title>
        <authorList>
            <person name="Waglechner N."/>
            <person name="Wright G.D."/>
        </authorList>
    </citation>
    <scope>NUCLEOTIDE SEQUENCE [LARGE SCALE GENOMIC DNA]</scope>
    <source>
        <strain evidence="10 11">DSM 5908</strain>
    </source>
</reference>
<dbReference type="OrthoDB" id="9805733at2"/>
<keyword evidence="5" id="KW-0808">Transferase</keyword>
<comment type="cofactor">
    <cofactor evidence="1">
        <name>pyridoxal 5'-phosphate</name>
        <dbReference type="ChEBI" id="CHEBI:597326"/>
    </cofactor>
</comment>
<accession>A0A428WRQ7</accession>
<dbReference type="Pfam" id="PF00291">
    <property type="entry name" value="PALP"/>
    <property type="match status" value="1"/>
</dbReference>
<protein>
    <recommendedName>
        <fullName evidence="3">cysteine synthase</fullName>
        <ecNumber evidence="3">2.5.1.47</ecNumber>
    </recommendedName>
</protein>
<organism evidence="10 11">
    <name type="scientific">Amycolatopsis balhimycina DSM 5908</name>
    <dbReference type="NCBI Taxonomy" id="1081091"/>
    <lineage>
        <taxon>Bacteria</taxon>
        <taxon>Bacillati</taxon>
        <taxon>Actinomycetota</taxon>
        <taxon>Actinomycetes</taxon>
        <taxon>Pseudonocardiales</taxon>
        <taxon>Pseudonocardiaceae</taxon>
        <taxon>Amycolatopsis</taxon>
    </lineage>
</organism>
<proteinExistence type="inferred from homology"/>
<keyword evidence="11" id="KW-1185">Reference proteome</keyword>
<dbReference type="EMBL" id="QHHU01000015">
    <property type="protein sequence ID" value="RSM45787.1"/>
    <property type="molecule type" value="Genomic_DNA"/>
</dbReference>
<comment type="caution">
    <text evidence="10">The sequence shown here is derived from an EMBL/GenBank/DDBJ whole genome shotgun (WGS) entry which is preliminary data.</text>
</comment>
<dbReference type="Proteomes" id="UP000286716">
    <property type="component" value="Unassembled WGS sequence"/>
</dbReference>
<keyword evidence="7" id="KW-0198">Cysteine biosynthesis</keyword>
<evidence type="ECO:0000256" key="3">
    <source>
        <dbReference type="ARBA" id="ARBA00012681"/>
    </source>
</evidence>
<dbReference type="PANTHER" id="PTHR10314">
    <property type="entry name" value="CYSTATHIONINE BETA-SYNTHASE"/>
    <property type="match status" value="1"/>
</dbReference>
<evidence type="ECO:0000256" key="2">
    <source>
        <dbReference type="ARBA" id="ARBA00007103"/>
    </source>
</evidence>
<dbReference type="CDD" id="cd01561">
    <property type="entry name" value="CBS_like"/>
    <property type="match status" value="1"/>
</dbReference>
<sequence>MSTVDHTWSDPRSRATEYRARSGSALDTIGNTPLVPMTRLTADTGVTILLKLEYFNPTGSYKDRMALAMVEQAERRGEITPGSTTIVEYTGGSTGSSLSFVCAVKGYRLLIVTSDAFSEEKIRTMTSMGAEVVIEPSVGGKITPDLMPRIIDRTRKLAEQPGTYWTDQFNNPDNALGQQTMGQEILAQTEGRVAAFVASVGTAGCAMGVATVLKAHDRAIEVHVVEPDTSAVISGGPAGTHGIEGIALGFVPPLLDRELVDDVIVVDEADARAMANRLATEEGIFAGTSTGANVVAALRLAAARPDLGTIVVPAVDSGLKYISTDLYPKPSLTIGN</sequence>
<evidence type="ECO:0000256" key="8">
    <source>
        <dbReference type="ARBA" id="ARBA00047931"/>
    </source>
</evidence>